<organism evidence="1 2">
    <name type="scientific">Nonomuraea salmonea</name>
    <dbReference type="NCBI Taxonomy" id="46181"/>
    <lineage>
        <taxon>Bacteria</taxon>
        <taxon>Bacillati</taxon>
        <taxon>Actinomycetota</taxon>
        <taxon>Actinomycetes</taxon>
        <taxon>Streptosporangiales</taxon>
        <taxon>Streptosporangiaceae</taxon>
        <taxon>Nonomuraea</taxon>
    </lineage>
</organism>
<evidence type="ECO:0000313" key="2">
    <source>
        <dbReference type="Proteomes" id="UP001589568"/>
    </source>
</evidence>
<dbReference type="Proteomes" id="UP001589568">
    <property type="component" value="Unassembled WGS sequence"/>
</dbReference>
<dbReference type="EMBL" id="JBHMCF010000008">
    <property type="protein sequence ID" value="MFB9469706.1"/>
    <property type="molecule type" value="Genomic_DNA"/>
</dbReference>
<protein>
    <recommendedName>
        <fullName evidence="3">Phage tail protein</fullName>
    </recommendedName>
</protein>
<reference evidence="1 2" key="1">
    <citation type="submission" date="2024-09" db="EMBL/GenBank/DDBJ databases">
        <authorList>
            <person name="Sun Q."/>
            <person name="Mori K."/>
        </authorList>
    </citation>
    <scope>NUCLEOTIDE SEQUENCE [LARGE SCALE GENOMIC DNA]</scope>
    <source>
        <strain evidence="1 2">JCM 3324</strain>
    </source>
</reference>
<sequence length="188" mass="20384">MKVFTRPQRLRTVGGVQYANGPAYGRKGWVNLGKAPGGAGLHADQVIDIFERATLKALIAKATINRPSGALVGVDNRAVVKKSWTIRGTITLTELFKLSPAFREMVGGPLHPRMRNLSLMWGISADLSGRPIVVQTVLRTGKGDPDLAIGNVVSATRYGWDAKATVTAPTAMRVKRLPFGDDITDFFR</sequence>
<name>A0ABV5NHD1_9ACTN</name>
<evidence type="ECO:0000313" key="1">
    <source>
        <dbReference type="EMBL" id="MFB9469706.1"/>
    </source>
</evidence>
<keyword evidence="2" id="KW-1185">Reference proteome</keyword>
<comment type="caution">
    <text evidence="1">The sequence shown here is derived from an EMBL/GenBank/DDBJ whole genome shotgun (WGS) entry which is preliminary data.</text>
</comment>
<gene>
    <name evidence="1" type="ORF">ACFFR3_09320</name>
</gene>
<accession>A0ABV5NHD1</accession>
<dbReference type="RefSeq" id="WP_379482937.1">
    <property type="nucleotide sequence ID" value="NZ_JBHMCF010000008.1"/>
</dbReference>
<proteinExistence type="predicted"/>
<evidence type="ECO:0008006" key="3">
    <source>
        <dbReference type="Google" id="ProtNLM"/>
    </source>
</evidence>